<evidence type="ECO:0000313" key="3">
    <source>
        <dbReference type="Proteomes" id="UP000761264"/>
    </source>
</evidence>
<reference evidence="2" key="1">
    <citation type="submission" date="2020-03" db="EMBL/GenBank/DDBJ databases">
        <title>Genome of Pelagibius litoralis DSM 21314T.</title>
        <authorList>
            <person name="Wang G."/>
        </authorList>
    </citation>
    <scope>NUCLEOTIDE SEQUENCE</scope>
    <source>
        <strain evidence="2">DSM 21314</strain>
    </source>
</reference>
<organism evidence="2 3">
    <name type="scientific">Pelagibius litoralis</name>
    <dbReference type="NCBI Taxonomy" id="374515"/>
    <lineage>
        <taxon>Bacteria</taxon>
        <taxon>Pseudomonadati</taxon>
        <taxon>Pseudomonadota</taxon>
        <taxon>Alphaproteobacteria</taxon>
        <taxon>Rhodospirillales</taxon>
        <taxon>Rhodovibrionaceae</taxon>
        <taxon>Pelagibius</taxon>
    </lineage>
</organism>
<accession>A0A967C912</accession>
<sequence>MLLSLLYQLDQTQWLSAEALFAEQARQLQLLFGHAAATVPFYNRRFAEAGVDPAAVVTRETLNRLPILRRSELQGAGDDINTTALPKSHGKTHEVETSGSTGRSVRLNGTEVTSVFWRACVMREHLWQGRDLGGKLAAIRWARKGIAMPPEGAHGESWGPASGAIYPTGPAVLLNIMSELPEQVAWIHKEAPDYLISFPSNLVALAKHCIERDIRFESLKQVMAVGETVTDQARKLVREAWGIPIKDSYSCEEAGYLTIQCPDHDVYHVQSESVFVEVVDDEGKACSPGEGGRVLITSLHNFATPLIRYELGDYAEVGAPCACGRGLPVITRTLGRQRNRLILPDGSSVFPYLGDHGDYQAITSVVQRFQFIQRSLNEIEKLMVVSAPVTPKQEEHMRALIVRNLGHPFNVTFTYVDEIPLSPRGKYEEFVSEVTG</sequence>
<proteinExistence type="predicted"/>
<dbReference type="SUPFAM" id="SSF56801">
    <property type="entry name" value="Acetyl-CoA synthetase-like"/>
    <property type="match status" value="1"/>
</dbReference>
<dbReference type="Proteomes" id="UP000761264">
    <property type="component" value="Unassembled WGS sequence"/>
</dbReference>
<keyword evidence="2" id="KW-0436">Ligase</keyword>
<evidence type="ECO:0000313" key="2">
    <source>
        <dbReference type="EMBL" id="NIA68782.1"/>
    </source>
</evidence>
<dbReference type="GO" id="GO:0016874">
    <property type="term" value="F:ligase activity"/>
    <property type="evidence" value="ECO:0007669"/>
    <property type="project" value="UniProtKB-KW"/>
</dbReference>
<dbReference type="PANTHER" id="PTHR36932">
    <property type="entry name" value="CAPSULAR POLYSACCHARIDE BIOSYNTHESIS PROTEIN"/>
    <property type="match status" value="1"/>
</dbReference>
<dbReference type="AlphaFoldDB" id="A0A967C912"/>
<dbReference type="RefSeq" id="WP_167223742.1">
    <property type="nucleotide sequence ID" value="NZ_JAAQPH010000006.1"/>
</dbReference>
<keyword evidence="3" id="KW-1185">Reference proteome</keyword>
<dbReference type="EMBL" id="JAAQPH010000006">
    <property type="protein sequence ID" value="NIA68782.1"/>
    <property type="molecule type" value="Genomic_DNA"/>
</dbReference>
<dbReference type="Gene3D" id="3.40.50.12780">
    <property type="entry name" value="N-terminal domain of ligase-like"/>
    <property type="match status" value="1"/>
</dbReference>
<dbReference type="PANTHER" id="PTHR36932:SF1">
    <property type="entry name" value="CAPSULAR POLYSACCHARIDE BIOSYNTHESIS PROTEIN"/>
    <property type="match status" value="1"/>
</dbReference>
<evidence type="ECO:0000256" key="1">
    <source>
        <dbReference type="SAM" id="MobiDB-lite"/>
    </source>
</evidence>
<name>A0A967C912_9PROT</name>
<dbReference type="InterPro" id="IPR042099">
    <property type="entry name" value="ANL_N_sf"/>
</dbReference>
<dbReference type="InterPro" id="IPR053158">
    <property type="entry name" value="CapK_Type1_Caps_Biosynth"/>
</dbReference>
<gene>
    <name evidence="2" type="ORF">HBA54_09280</name>
</gene>
<comment type="caution">
    <text evidence="2">The sequence shown here is derived from an EMBL/GenBank/DDBJ whole genome shotgun (WGS) entry which is preliminary data.</text>
</comment>
<feature type="region of interest" description="Disordered" evidence="1">
    <location>
        <begin position="78"/>
        <end position="104"/>
    </location>
</feature>
<protein>
    <submittedName>
        <fullName evidence="2">Phenylacetate--CoA ligase family protein</fullName>
    </submittedName>
</protein>